<accession>A0A2V0PS13</accession>
<dbReference type="PANTHER" id="PTHR45725">
    <property type="entry name" value="FORMIN HOMOLOGY 2 FAMILY MEMBER"/>
    <property type="match status" value="1"/>
</dbReference>
<feature type="region of interest" description="Disordered" evidence="1">
    <location>
        <begin position="520"/>
        <end position="541"/>
    </location>
</feature>
<feature type="domain" description="F-box" evidence="2">
    <location>
        <begin position="170"/>
        <end position="217"/>
    </location>
</feature>
<dbReference type="Proteomes" id="UP000247498">
    <property type="component" value="Unassembled WGS sequence"/>
</dbReference>
<feature type="compositionally biased region" description="Pro residues" evidence="1">
    <location>
        <begin position="37"/>
        <end position="54"/>
    </location>
</feature>
<evidence type="ECO:0000259" key="2">
    <source>
        <dbReference type="PROSITE" id="PS50181"/>
    </source>
</evidence>
<feature type="region of interest" description="Disordered" evidence="1">
    <location>
        <begin position="144"/>
        <end position="163"/>
    </location>
</feature>
<dbReference type="OrthoDB" id="547627at2759"/>
<dbReference type="Pfam" id="PF00646">
    <property type="entry name" value="F-box"/>
    <property type="match status" value="1"/>
</dbReference>
<feature type="compositionally biased region" description="Low complexity" evidence="1">
    <location>
        <begin position="55"/>
        <end position="125"/>
    </location>
</feature>
<dbReference type="PROSITE" id="PS50181">
    <property type="entry name" value="FBOX"/>
    <property type="match status" value="1"/>
</dbReference>
<name>A0A2V0PS13_9CHLO</name>
<evidence type="ECO:0000313" key="4">
    <source>
        <dbReference type="Proteomes" id="UP000247498"/>
    </source>
</evidence>
<dbReference type="AlphaFoldDB" id="A0A2V0PS13"/>
<dbReference type="InterPro" id="IPR001810">
    <property type="entry name" value="F-box_dom"/>
</dbReference>
<reference evidence="3 4" key="1">
    <citation type="journal article" date="2018" name="Sci. Rep.">
        <title>Raphidocelis subcapitata (=Pseudokirchneriella subcapitata) provides an insight into genome evolution and environmental adaptations in the Sphaeropleales.</title>
        <authorList>
            <person name="Suzuki S."/>
            <person name="Yamaguchi H."/>
            <person name="Nakajima N."/>
            <person name="Kawachi M."/>
        </authorList>
    </citation>
    <scope>NUCLEOTIDE SEQUENCE [LARGE SCALE GENOMIC DNA]</scope>
    <source>
        <strain evidence="3 4">NIES-35</strain>
    </source>
</reference>
<dbReference type="InParanoid" id="A0A2V0PS13"/>
<dbReference type="EMBL" id="BDRX01000193">
    <property type="protein sequence ID" value="GBG00106.1"/>
    <property type="molecule type" value="Genomic_DNA"/>
</dbReference>
<organism evidence="3 4">
    <name type="scientific">Raphidocelis subcapitata</name>
    <dbReference type="NCBI Taxonomy" id="307507"/>
    <lineage>
        <taxon>Eukaryota</taxon>
        <taxon>Viridiplantae</taxon>
        <taxon>Chlorophyta</taxon>
        <taxon>core chlorophytes</taxon>
        <taxon>Chlorophyceae</taxon>
        <taxon>CS clade</taxon>
        <taxon>Sphaeropleales</taxon>
        <taxon>Selenastraceae</taxon>
        <taxon>Raphidocelis</taxon>
    </lineage>
</organism>
<evidence type="ECO:0000313" key="3">
    <source>
        <dbReference type="EMBL" id="GBG00106.1"/>
    </source>
</evidence>
<evidence type="ECO:0000256" key="1">
    <source>
        <dbReference type="SAM" id="MobiDB-lite"/>
    </source>
</evidence>
<sequence length="629" mass="62180">MRSQPAAGRDRVGRKLPASGGEAGPQGAWQAPLSRDPAPPGQQPQQPPPHPQPPAAARAAGATAAGAATSGAAPASGGGAVAASALRAPAGAWQQAQPQGRPGSPPAGAHPAGAGRPGARAWAAAPAAPAAGSGCATQRVAAPPAAAGRSGGGRATAPPAAAAASNAPAPATLESLPPDVLQRVLLFGTCCDAVSLKLTSRRLCATIRRASSHWAPLVEARMQQSPYLRRLWERLGPDRAARGEAEAGAAGAAPVVAGAGSGGTSAVDWLKVWCCLERAAQGPWTLDVSQLSRRAAPHGVLLIFEVLLQHVPPSSAAADAAPQAPASNGPAAAAPAAAAAAPPAAPCGPGFGRNCGAPVVVQQHAWKDNVPLLSFSLDGRRVEVVVDTSGRVSSPQHDWCQGSLVLTPGVPRLLTLEVSYLLPVPAWFVHPAAIDEATGRLALDLSRGFGSYVTDPRYAADGGAGAAAGAGAGGTAAVGGAAGAGAGGGLQRLELCGRLAWRPSRVASFFNRFLAKGPGASCKGGGARAPSPRHGAGGGASGVSVPGCVAVGYGRGGGAAAAAAATPPPPPPPPASLHLLGVSKVAAWQVPADTEWRFAEGYLFSAEDHKAEHLLSKYGLLRPAAPPLA</sequence>
<comment type="caution">
    <text evidence="3">The sequence shown here is derived from an EMBL/GenBank/DDBJ whole genome shotgun (WGS) entry which is preliminary data.</text>
</comment>
<gene>
    <name evidence="3" type="ORF">Rsub_12847</name>
</gene>
<dbReference type="InterPro" id="IPR051425">
    <property type="entry name" value="Formin_Homology"/>
</dbReference>
<dbReference type="InterPro" id="IPR036047">
    <property type="entry name" value="F-box-like_dom_sf"/>
</dbReference>
<proteinExistence type="predicted"/>
<dbReference type="PANTHER" id="PTHR45725:SF1">
    <property type="entry name" value="DISHEVELLED ASSOCIATED ACTIVATOR OF MORPHOGENESIS, ISOFORM D"/>
    <property type="match status" value="1"/>
</dbReference>
<dbReference type="SUPFAM" id="SSF81383">
    <property type="entry name" value="F-box domain"/>
    <property type="match status" value="1"/>
</dbReference>
<keyword evidence="4" id="KW-1185">Reference proteome</keyword>
<protein>
    <recommendedName>
        <fullName evidence="2">F-box domain-containing protein</fullName>
    </recommendedName>
</protein>
<feature type="region of interest" description="Disordered" evidence="1">
    <location>
        <begin position="1"/>
        <end position="125"/>
    </location>
</feature>